<dbReference type="Proteomes" id="UP000460718">
    <property type="component" value="Unassembled WGS sequence"/>
</dbReference>
<keyword evidence="8" id="KW-1185">Reference proteome</keyword>
<gene>
    <name evidence="6" type="ORF">PF001_g7745</name>
    <name evidence="5" type="ORF">PF005_g8630</name>
    <name evidence="4" type="ORF">PF006_g7800</name>
    <name evidence="3" type="ORF">PF007_g8867</name>
    <name evidence="1" type="ORF">PF009_g9620</name>
    <name evidence="2" type="ORF">PF011_g7520</name>
</gene>
<dbReference type="EMBL" id="QXFW01000335">
    <property type="protein sequence ID" value="KAE9015657.1"/>
    <property type="molecule type" value="Genomic_DNA"/>
</dbReference>
<reference evidence="7 8" key="1">
    <citation type="submission" date="2018-08" db="EMBL/GenBank/DDBJ databases">
        <title>Genomic investigation of the strawberry pathogen Phytophthora fragariae indicates pathogenicity is determined by transcriptional variation in three key races.</title>
        <authorList>
            <person name="Adams T.M."/>
            <person name="Armitage A.D."/>
            <person name="Sobczyk M.K."/>
            <person name="Bates H.J."/>
            <person name="Dunwell J.M."/>
            <person name="Nellist C.F."/>
            <person name="Harrison R.J."/>
        </authorList>
    </citation>
    <scope>NUCLEOTIDE SEQUENCE [LARGE SCALE GENOMIC DNA]</scope>
    <source>
        <strain evidence="6 9">A4</strain>
        <strain evidence="5 8">NOV-27</strain>
        <strain evidence="4 10">NOV-5</strain>
        <strain evidence="3 11">NOV-71</strain>
        <strain evidence="1 7">NOV-9</strain>
        <strain evidence="2 12">SCRP245</strain>
    </source>
</reference>
<evidence type="ECO:0000313" key="12">
    <source>
        <dbReference type="Proteomes" id="UP000460718"/>
    </source>
</evidence>
<evidence type="ECO:0000313" key="6">
    <source>
        <dbReference type="EMBL" id="KAE9315535.1"/>
    </source>
</evidence>
<dbReference type="EMBL" id="QXGA01000343">
    <property type="protein sequence ID" value="KAE9147521.1"/>
    <property type="molecule type" value="Genomic_DNA"/>
</dbReference>
<protein>
    <submittedName>
        <fullName evidence="4">Uncharacterized protein</fullName>
    </submittedName>
</protein>
<sequence length="146" mass="16579">MRFNVGATKKLISSDCFRLLSLVPEVQNDVEVVKPVLEELEVMRLSCSLGMLSAVNPKDFEMEMLEAREFDDDFAIFLRKEIFGTDDKHEARGVKVVSLFGKQASVQCELERLQCWSEEMESSLKTEDHVVVQLDPRPLVPEVSTA</sequence>
<dbReference type="OrthoDB" id="2343366at2759"/>
<evidence type="ECO:0000313" key="2">
    <source>
        <dbReference type="EMBL" id="KAE9015657.1"/>
    </source>
</evidence>
<organism evidence="4 10">
    <name type="scientific">Phytophthora fragariae</name>
    <dbReference type="NCBI Taxonomy" id="53985"/>
    <lineage>
        <taxon>Eukaryota</taxon>
        <taxon>Sar</taxon>
        <taxon>Stramenopiles</taxon>
        <taxon>Oomycota</taxon>
        <taxon>Peronosporomycetes</taxon>
        <taxon>Peronosporales</taxon>
        <taxon>Peronosporaceae</taxon>
        <taxon>Phytophthora</taxon>
    </lineage>
</organism>
<dbReference type="EMBL" id="QXFZ01000383">
    <property type="protein sequence ID" value="KAE9118609.1"/>
    <property type="molecule type" value="Genomic_DNA"/>
</dbReference>
<comment type="caution">
    <text evidence="4">The sequence shown here is derived from an EMBL/GenBank/DDBJ whole genome shotgun (WGS) entry which is preliminary data.</text>
</comment>
<evidence type="ECO:0000313" key="5">
    <source>
        <dbReference type="EMBL" id="KAE9217505.1"/>
    </source>
</evidence>
<evidence type="ECO:0000313" key="10">
    <source>
        <dbReference type="Proteomes" id="UP000440732"/>
    </source>
</evidence>
<dbReference type="Proteomes" id="UP000429523">
    <property type="component" value="Unassembled WGS sequence"/>
</dbReference>
<dbReference type="Proteomes" id="UP000437068">
    <property type="component" value="Unassembled WGS sequence"/>
</dbReference>
<proteinExistence type="predicted"/>
<evidence type="ECO:0000313" key="1">
    <source>
        <dbReference type="EMBL" id="KAE8940561.1"/>
    </source>
</evidence>
<accession>A0A6A3U7K0</accession>
<evidence type="ECO:0000313" key="7">
    <source>
        <dbReference type="Proteomes" id="UP000429523"/>
    </source>
</evidence>
<dbReference type="EMBL" id="QXGB01000371">
    <property type="protein sequence ID" value="KAE9217505.1"/>
    <property type="molecule type" value="Genomic_DNA"/>
</dbReference>
<dbReference type="Proteomes" id="UP000441208">
    <property type="component" value="Unassembled WGS sequence"/>
</dbReference>
<dbReference type="EMBL" id="QXGF01000416">
    <property type="protein sequence ID" value="KAE8940561.1"/>
    <property type="molecule type" value="Genomic_DNA"/>
</dbReference>
<dbReference type="Proteomes" id="UP000433483">
    <property type="component" value="Unassembled WGS sequence"/>
</dbReference>
<evidence type="ECO:0000313" key="11">
    <source>
        <dbReference type="Proteomes" id="UP000441208"/>
    </source>
</evidence>
<dbReference type="EMBL" id="QXGE01000336">
    <property type="protein sequence ID" value="KAE9315535.1"/>
    <property type="molecule type" value="Genomic_DNA"/>
</dbReference>
<evidence type="ECO:0000313" key="3">
    <source>
        <dbReference type="EMBL" id="KAE9118609.1"/>
    </source>
</evidence>
<evidence type="ECO:0000313" key="9">
    <source>
        <dbReference type="Proteomes" id="UP000437068"/>
    </source>
</evidence>
<evidence type="ECO:0000313" key="8">
    <source>
        <dbReference type="Proteomes" id="UP000433483"/>
    </source>
</evidence>
<name>A0A6A3U7K0_9STRA</name>
<dbReference type="Proteomes" id="UP000440732">
    <property type="component" value="Unassembled WGS sequence"/>
</dbReference>
<dbReference type="AlphaFoldDB" id="A0A6A3U7K0"/>
<evidence type="ECO:0000313" key="4">
    <source>
        <dbReference type="EMBL" id="KAE9147521.1"/>
    </source>
</evidence>